<keyword evidence="1" id="KW-0732">Signal</keyword>
<evidence type="ECO:0000313" key="3">
    <source>
        <dbReference type="EMBL" id="MEJ8571175.1"/>
    </source>
</evidence>
<dbReference type="AlphaFoldDB" id="A0AAW9RSB4"/>
<feature type="signal peptide" evidence="1">
    <location>
        <begin position="1"/>
        <end position="23"/>
    </location>
</feature>
<dbReference type="Proteomes" id="UP001378188">
    <property type="component" value="Unassembled WGS sequence"/>
</dbReference>
<dbReference type="RefSeq" id="WP_340328856.1">
    <property type="nucleotide sequence ID" value="NZ_JAZHOF010000002.1"/>
</dbReference>
<accession>A0AAW9RSB4</accession>
<protein>
    <submittedName>
        <fullName evidence="3">Cytochrome P460 family protein</fullName>
    </submittedName>
</protein>
<sequence length="184" mass="19801">MKALHYLAGLAAVIGAVSVDAPAADEGAASAMVKPDGTIVMTTQNYQRDWTMLGTFIHLGGSGAKQINVIYTQPETVTAYRESGEFPEGTVIIKELRDGVTTGEGDDMVSSLGELKGWFAMIKPPETNPPQGPLWGDGWGWAKFNADAPEATITTNYQTDCIGCHIPVQDTDFIHVEGYPLLRK</sequence>
<keyword evidence="4" id="KW-1185">Reference proteome</keyword>
<evidence type="ECO:0000256" key="1">
    <source>
        <dbReference type="SAM" id="SignalP"/>
    </source>
</evidence>
<dbReference type="InterPro" id="IPR032033">
    <property type="entry name" value="Cytochrome_P460"/>
</dbReference>
<evidence type="ECO:0000259" key="2">
    <source>
        <dbReference type="Pfam" id="PF16694"/>
    </source>
</evidence>
<proteinExistence type="predicted"/>
<name>A0AAW9RSB4_9HYPH</name>
<feature type="domain" description="Cytochrome P460" evidence="2">
    <location>
        <begin position="48"/>
        <end position="175"/>
    </location>
</feature>
<dbReference type="InterPro" id="IPR038142">
    <property type="entry name" value="Cytochrome_P460_sp"/>
</dbReference>
<comment type="caution">
    <text evidence="3">The sequence shown here is derived from an EMBL/GenBank/DDBJ whole genome shotgun (WGS) entry which is preliminary data.</text>
</comment>
<feature type="chain" id="PRO_5043768431" evidence="1">
    <location>
        <begin position="24"/>
        <end position="184"/>
    </location>
</feature>
<dbReference type="Pfam" id="PF16694">
    <property type="entry name" value="Cytochrome_P460"/>
    <property type="match status" value="1"/>
</dbReference>
<organism evidence="3 4">
    <name type="scientific">Microbaculum marinum</name>
    <dbReference type="NCBI Taxonomy" id="1764581"/>
    <lineage>
        <taxon>Bacteria</taxon>
        <taxon>Pseudomonadati</taxon>
        <taxon>Pseudomonadota</taxon>
        <taxon>Alphaproteobacteria</taxon>
        <taxon>Hyphomicrobiales</taxon>
        <taxon>Tepidamorphaceae</taxon>
        <taxon>Microbaculum</taxon>
    </lineage>
</organism>
<dbReference type="EMBL" id="JAZHOF010000002">
    <property type="protein sequence ID" value="MEJ8571175.1"/>
    <property type="molecule type" value="Genomic_DNA"/>
</dbReference>
<gene>
    <name evidence="3" type="ORF">V3328_06805</name>
</gene>
<reference evidence="3 4" key="1">
    <citation type="submission" date="2024-02" db="EMBL/GenBank/DDBJ databases">
        <title>Genome analysis and characterization of Microbaculum marinisediminis sp. nov., isolated from marine sediment.</title>
        <authorList>
            <person name="Du Z.-J."/>
            <person name="Ye Y.-Q."/>
            <person name="Zhang Z.-R."/>
            <person name="Yuan S.-M."/>
            <person name="Zhang X.-Y."/>
        </authorList>
    </citation>
    <scope>NUCLEOTIDE SEQUENCE [LARGE SCALE GENOMIC DNA]</scope>
    <source>
        <strain evidence="3 4">SDUM1044001</strain>
    </source>
</reference>
<dbReference type="Gene3D" id="3.50.70.20">
    <property type="entry name" value="Cytochrome P460"/>
    <property type="match status" value="1"/>
</dbReference>
<evidence type="ECO:0000313" key="4">
    <source>
        <dbReference type="Proteomes" id="UP001378188"/>
    </source>
</evidence>